<sequence>MKKGIYLLFLSFFLFGICTQVDAKRKKETSKETKKATETAYDKLFRGKKYTTAEGLMKIHNMQGKIWVEFPVALLDRDMALTSSIRTISDNGEGVVGQFAGRPMHLRFTRQDSLLQARFLLFNIPVNTGKEVKANQALVESNLPGIFKSFKIKAYTPDSTAIVVDMTDLFLEHSYYTNPFAGYAGNSFFGFVARTHKFQGDRSSVSGIKAYDDNVVVMCNMGYDVDHLVFGAFLMKKDVPVSVNVDKMLSLLPEEPMRPRMADSRIGVAYTGKTDYTGGSEGFKPMYYTKRWRIEPSDEIKYRNGELVEPKKPIVFYIDTLMPAFWKPYIKAGVEEWNKAFEKIGFKNVLRVKDFPADDPTFDANNINYNTIRYAPLWMYFIQNSMFTDPRTGEILQASMYIHDNVVIGLHEDRLITTMAADPSVRTFDPTPELDGEALRLKVMQIVGKCLGLTENMGATAAYPTDSLRSASFTQKYGLSPSIMDYFMFNYVAQPEDVEKGVRLTTTGIGAYDYYAIQWLYKPIYEAATPKDEEPVLDQWIREHQDDPMYRFGIRQASYASYDPTSLYADLGDDPVKGLIYTVNNLKTSLQNVFTWYGGDKDRSMTKRRSMYSGLTSAFRTKLDYVFAYIGGMYLTDKRAGDTKPSYQPVPKAKQKEIVKYLVDLSRDLSWLDNEAVLKEFEIGDRIASKNEEEIIYGLLDRIRFIALSAERGGDYTPEEYVNDIYNIIWAPTMKNQKLTNKDMKLQSAFLMGIITTSTVNMSPAVFDVPREAFRLADFEDLSVRSMYQHNFALLENAKFPVGPMKEGMMIAGEKEGFGMVDYIEAKPYSTTHLFYNMLLKTKDMLAQAVNRSTGEAKSYYQLLLFKVEKALDPK</sequence>
<evidence type="ECO:0000259" key="4">
    <source>
        <dbReference type="Pfam" id="PF17162"/>
    </source>
</evidence>
<accession>A0A0C3RJ08</accession>
<dbReference type="InterPro" id="IPR034032">
    <property type="entry name" value="Zn_MMP-like_bac"/>
</dbReference>
<dbReference type="SUPFAM" id="SSF55486">
    <property type="entry name" value="Metalloproteases ('zincins'), catalytic domain"/>
    <property type="match status" value="1"/>
</dbReference>
<evidence type="ECO:0000256" key="1">
    <source>
        <dbReference type="SAM" id="SignalP"/>
    </source>
</evidence>
<dbReference type="EMBL" id="JPIU01000036">
    <property type="protein sequence ID" value="KIO46084.1"/>
    <property type="molecule type" value="Genomic_DNA"/>
</dbReference>
<dbReference type="AlphaFoldDB" id="A0A0C3RJ08"/>
<dbReference type="InterPro" id="IPR033413">
    <property type="entry name" value="DUF5117"/>
</dbReference>
<dbReference type="OrthoDB" id="9776599at2"/>
<dbReference type="PANTHER" id="PTHR38478">
    <property type="entry name" value="PEPTIDASE M1A AND M12B"/>
    <property type="match status" value="1"/>
</dbReference>
<reference evidence="5 6" key="1">
    <citation type="submission" date="2014-07" db="EMBL/GenBank/DDBJ databases">
        <title>Porphyromonadaceae bacterium OUH 308042 = ATCC BAA-2681 = DSM 28342 draft genome.</title>
        <authorList>
            <person name="Sydenham T.V."/>
            <person name="Hasman H."/>
            <person name="Justensen U.S."/>
        </authorList>
    </citation>
    <scope>NUCLEOTIDE SEQUENCE [LARGE SCALE GENOMIC DNA]</scope>
    <source>
        <strain evidence="5 6">OUH 308042</strain>
    </source>
</reference>
<dbReference type="InterPro" id="IPR032534">
    <property type="entry name" value="EcxA_zinc-bd"/>
</dbReference>
<dbReference type="CDD" id="cd04276">
    <property type="entry name" value="ZnMc_MMP_like_2"/>
    <property type="match status" value="1"/>
</dbReference>
<feature type="chain" id="PRO_5043118917" evidence="1">
    <location>
        <begin position="24"/>
        <end position="875"/>
    </location>
</feature>
<evidence type="ECO:0000259" key="2">
    <source>
        <dbReference type="Pfam" id="PF16313"/>
    </source>
</evidence>
<dbReference type="Pfam" id="PF16313">
    <property type="entry name" value="DUF4953"/>
    <property type="match status" value="1"/>
</dbReference>
<proteinExistence type="predicted"/>
<dbReference type="Pfam" id="PF17162">
    <property type="entry name" value="DUF5118"/>
    <property type="match status" value="1"/>
</dbReference>
<feature type="domain" description="DUF5118" evidence="4">
    <location>
        <begin position="40"/>
        <end position="85"/>
    </location>
</feature>
<keyword evidence="1" id="KW-0732">Signal</keyword>
<dbReference type="RefSeq" id="WP_052649357.1">
    <property type="nucleotide sequence ID" value="NZ_JPIU01000036.1"/>
</dbReference>
<name>A0A0C3RJ08_9PORP</name>
<organism evidence="5 6">
    <name type="scientific">Sanguibacteroides justesenii</name>
    <dbReference type="NCBI Taxonomy" id="1547597"/>
    <lineage>
        <taxon>Bacteria</taxon>
        <taxon>Pseudomonadati</taxon>
        <taxon>Bacteroidota</taxon>
        <taxon>Bacteroidia</taxon>
        <taxon>Bacteroidales</taxon>
        <taxon>Porphyromonadaceae</taxon>
        <taxon>Sanguibacteroides</taxon>
    </lineage>
</organism>
<evidence type="ECO:0000313" key="5">
    <source>
        <dbReference type="EMBL" id="KIO46084.1"/>
    </source>
</evidence>
<dbReference type="Pfam" id="PF17148">
    <property type="entry name" value="DUF5117"/>
    <property type="match status" value="1"/>
</dbReference>
<keyword evidence="6" id="KW-1185">Reference proteome</keyword>
<dbReference type="Proteomes" id="UP000031980">
    <property type="component" value="Unassembled WGS sequence"/>
</dbReference>
<evidence type="ECO:0000313" key="6">
    <source>
        <dbReference type="Proteomes" id="UP000031980"/>
    </source>
</evidence>
<dbReference type="PANTHER" id="PTHR38478:SF1">
    <property type="entry name" value="ZINC DEPENDENT METALLOPROTEASE DOMAIN LIPOPROTEIN"/>
    <property type="match status" value="1"/>
</dbReference>
<dbReference type="InterPro" id="IPR033428">
    <property type="entry name" value="DUF5118"/>
</dbReference>
<feature type="domain" description="EcxA zinc-binding" evidence="2">
    <location>
        <begin position="432"/>
        <end position="735"/>
    </location>
</feature>
<protein>
    <submittedName>
        <fullName evidence="5">Uncharacterized protein</fullName>
    </submittedName>
</protein>
<gene>
    <name evidence="5" type="ORF">BA92_03195</name>
</gene>
<evidence type="ECO:0000259" key="3">
    <source>
        <dbReference type="Pfam" id="PF17148"/>
    </source>
</evidence>
<comment type="caution">
    <text evidence="5">The sequence shown here is derived from an EMBL/GenBank/DDBJ whole genome shotgun (WGS) entry which is preliminary data.</text>
</comment>
<feature type="domain" description="DUF5117" evidence="3">
    <location>
        <begin position="104"/>
        <end position="297"/>
    </location>
</feature>
<feature type="signal peptide" evidence="1">
    <location>
        <begin position="1"/>
        <end position="23"/>
    </location>
</feature>